<feature type="transmembrane region" description="Helical" evidence="7">
    <location>
        <begin position="463"/>
        <end position="481"/>
    </location>
</feature>
<evidence type="ECO:0008006" key="10">
    <source>
        <dbReference type="Google" id="ProtNLM"/>
    </source>
</evidence>
<feature type="transmembrane region" description="Helical" evidence="7">
    <location>
        <begin position="186"/>
        <end position="206"/>
    </location>
</feature>
<accession>A0A9N9ZFR6</accession>
<dbReference type="AlphaFoldDB" id="A0A9N9ZFR6"/>
<keyword evidence="4 7" id="KW-1133">Transmembrane helix</keyword>
<evidence type="ECO:0000313" key="9">
    <source>
        <dbReference type="Proteomes" id="UP000775872"/>
    </source>
</evidence>
<dbReference type="PANTHER" id="PTHR43791:SF39">
    <property type="entry name" value="TRANSPORTER LIZ1_SEO1, PUTATIVE (AFU_ORTHOLOGUE AFUA_3G00980)-RELATED"/>
    <property type="match status" value="1"/>
</dbReference>
<feature type="transmembrane region" description="Helical" evidence="7">
    <location>
        <begin position="394"/>
        <end position="414"/>
    </location>
</feature>
<evidence type="ECO:0000256" key="2">
    <source>
        <dbReference type="ARBA" id="ARBA00022448"/>
    </source>
</evidence>
<evidence type="ECO:0000313" key="8">
    <source>
        <dbReference type="EMBL" id="CAH0054768.1"/>
    </source>
</evidence>
<dbReference type="Pfam" id="PF07690">
    <property type="entry name" value="MFS_1"/>
    <property type="match status" value="1"/>
</dbReference>
<keyword evidence="5 7" id="KW-0472">Membrane</keyword>
<name>A0A9N9ZFR6_9HYPO</name>
<evidence type="ECO:0000256" key="5">
    <source>
        <dbReference type="ARBA" id="ARBA00023136"/>
    </source>
</evidence>
<keyword evidence="3 7" id="KW-0812">Transmembrane</keyword>
<dbReference type="GO" id="GO:0022857">
    <property type="term" value="F:transmembrane transporter activity"/>
    <property type="evidence" value="ECO:0007669"/>
    <property type="project" value="InterPro"/>
</dbReference>
<dbReference type="InterPro" id="IPR036259">
    <property type="entry name" value="MFS_trans_sf"/>
</dbReference>
<dbReference type="OrthoDB" id="3639251at2759"/>
<dbReference type="PANTHER" id="PTHR43791">
    <property type="entry name" value="PERMEASE-RELATED"/>
    <property type="match status" value="1"/>
</dbReference>
<evidence type="ECO:0000256" key="1">
    <source>
        <dbReference type="ARBA" id="ARBA00004141"/>
    </source>
</evidence>
<proteinExistence type="inferred from homology"/>
<comment type="similarity">
    <text evidence="6">Belongs to the major facilitator superfamily. Allantoate permease family.</text>
</comment>
<dbReference type="InterPro" id="IPR011701">
    <property type="entry name" value="MFS"/>
</dbReference>
<evidence type="ECO:0000256" key="7">
    <source>
        <dbReference type="SAM" id="Phobius"/>
    </source>
</evidence>
<dbReference type="SUPFAM" id="SSF103473">
    <property type="entry name" value="MFS general substrate transporter"/>
    <property type="match status" value="1"/>
</dbReference>
<feature type="transmembrane region" description="Helical" evidence="7">
    <location>
        <begin position="154"/>
        <end position="174"/>
    </location>
</feature>
<feature type="transmembrane region" description="Helical" evidence="7">
    <location>
        <begin position="426"/>
        <end position="443"/>
    </location>
</feature>
<keyword evidence="9" id="KW-1185">Reference proteome</keyword>
<evidence type="ECO:0000256" key="4">
    <source>
        <dbReference type="ARBA" id="ARBA00022989"/>
    </source>
</evidence>
<protein>
    <recommendedName>
        <fullName evidence="10">Pantothenate transporter liz1</fullName>
    </recommendedName>
</protein>
<dbReference type="Proteomes" id="UP000775872">
    <property type="component" value="Unassembled WGS sequence"/>
</dbReference>
<organism evidence="8 9">
    <name type="scientific">Clonostachys solani</name>
    <dbReference type="NCBI Taxonomy" id="160281"/>
    <lineage>
        <taxon>Eukaryota</taxon>
        <taxon>Fungi</taxon>
        <taxon>Dikarya</taxon>
        <taxon>Ascomycota</taxon>
        <taxon>Pezizomycotina</taxon>
        <taxon>Sordariomycetes</taxon>
        <taxon>Hypocreomycetidae</taxon>
        <taxon>Hypocreales</taxon>
        <taxon>Bionectriaceae</taxon>
        <taxon>Clonostachys</taxon>
    </lineage>
</organism>
<comment type="caution">
    <text evidence="8">The sequence shown here is derived from an EMBL/GenBank/DDBJ whole genome shotgun (WGS) entry which is preliminary data.</text>
</comment>
<evidence type="ECO:0000256" key="6">
    <source>
        <dbReference type="ARBA" id="ARBA00037968"/>
    </source>
</evidence>
<sequence>MMRLFRKKTQEADSQGQGPVDVSEIVIHEKSSDKFFFWTRPGTSKEEIKLVRKLDFCVLSFCCLTFFAKDLDRNNINNAYVSGMKEDLGLYGNELNWMTTWFQIGYIVGQIPSQILLTKLSPRWYLPAAEFLWSIFVLFIYKCKTVEQIYALRFFVGFLEAASWPGLHFMIGTWYRNHEINKRSGIFTAAGIAATMFSGYIQAGIYETMDGHLGIRGWRWLFIIGKRRQLHSEMTDFLITFPLVILGLIIVPDPLYKKKTWWMTEKERQMCMKRLEADDRQPLGNFGMSLFKRILGRWHFWILTTWFSLMYFVYQAPTTSTMALWLKAEKTYSVPQINNLPTVYSAVSIVFMLASGTYNDWRGTQVDSIIAICMTQIVSESILVAWDVSKPAKFFAYYVAGTIQSLFPIIVSWTHMVCSADAEERAIVIGSLNAIGLAQGTWWNQVFVKTTEAPQFYKGYRAGLAASLALSAWLPVVIWFTRRQKRQEKMILIGRPNVVAATDADGEKAISLSEGLDIKDKTGVTERQQKTSEAHSAM</sequence>
<dbReference type="GO" id="GO:0016020">
    <property type="term" value="C:membrane"/>
    <property type="evidence" value="ECO:0007669"/>
    <property type="project" value="UniProtKB-SubCell"/>
</dbReference>
<dbReference type="FunFam" id="1.20.1250.20:FF:000065">
    <property type="entry name" value="Putative MFS pantothenate transporter"/>
    <property type="match status" value="1"/>
</dbReference>
<gene>
    <name evidence="8" type="ORF">CSOL1703_00016325</name>
</gene>
<feature type="transmembrane region" description="Helical" evidence="7">
    <location>
        <begin position="298"/>
        <end position="317"/>
    </location>
</feature>
<reference evidence="9" key="1">
    <citation type="submission" date="2019-06" db="EMBL/GenBank/DDBJ databases">
        <authorList>
            <person name="Broberg M."/>
        </authorList>
    </citation>
    <scope>NUCLEOTIDE SEQUENCE [LARGE SCALE GENOMIC DNA]</scope>
</reference>
<feature type="transmembrane region" description="Helical" evidence="7">
    <location>
        <begin position="237"/>
        <end position="256"/>
    </location>
</feature>
<evidence type="ECO:0000256" key="3">
    <source>
        <dbReference type="ARBA" id="ARBA00022692"/>
    </source>
</evidence>
<feature type="transmembrane region" description="Helical" evidence="7">
    <location>
        <begin position="337"/>
        <end position="356"/>
    </location>
</feature>
<reference evidence="8 9" key="2">
    <citation type="submission" date="2021-10" db="EMBL/GenBank/DDBJ databases">
        <authorList>
            <person name="Piombo E."/>
        </authorList>
    </citation>
    <scope>NUCLEOTIDE SEQUENCE [LARGE SCALE GENOMIC DNA]</scope>
</reference>
<keyword evidence="2" id="KW-0813">Transport</keyword>
<dbReference type="Gene3D" id="1.20.1250.20">
    <property type="entry name" value="MFS general substrate transporter like domains"/>
    <property type="match status" value="2"/>
</dbReference>
<comment type="subcellular location">
    <subcellularLocation>
        <location evidence="1">Membrane</location>
        <topology evidence="1">Multi-pass membrane protein</topology>
    </subcellularLocation>
</comment>
<dbReference type="EMBL" id="CABFOC020000052">
    <property type="protein sequence ID" value="CAH0054768.1"/>
    <property type="molecule type" value="Genomic_DNA"/>
</dbReference>